<dbReference type="InterPro" id="IPR000120">
    <property type="entry name" value="Amidase"/>
</dbReference>
<reference evidence="11" key="1">
    <citation type="journal article" date="2023" name="Commun. Biol.">
        <title>Genome analysis of Parmales, the sister group of diatoms, reveals the evolutionary specialization of diatoms from phago-mixotrophs to photoautotrophs.</title>
        <authorList>
            <person name="Ban H."/>
            <person name="Sato S."/>
            <person name="Yoshikawa S."/>
            <person name="Yamada K."/>
            <person name="Nakamura Y."/>
            <person name="Ichinomiya M."/>
            <person name="Sato N."/>
            <person name="Blanc-Mathieu R."/>
            <person name="Endo H."/>
            <person name="Kuwata A."/>
            <person name="Ogata H."/>
        </authorList>
    </citation>
    <scope>NUCLEOTIDE SEQUENCE [LARGE SCALE GENOMIC DNA]</scope>
    <source>
        <strain evidence="11">NIES 3701</strain>
    </source>
</reference>
<dbReference type="PANTHER" id="PTHR11895:SF7">
    <property type="entry name" value="GLUTAMYL-TRNA(GLN) AMIDOTRANSFERASE SUBUNIT A, MITOCHONDRIAL"/>
    <property type="match status" value="1"/>
</dbReference>
<dbReference type="SUPFAM" id="SSF75304">
    <property type="entry name" value="Amidase signature (AS) enzymes"/>
    <property type="match status" value="1"/>
</dbReference>
<keyword evidence="7" id="KW-0496">Mitochondrion</keyword>
<comment type="caution">
    <text evidence="10">The sequence shown here is derived from an EMBL/GenBank/DDBJ whole genome shotgun (WGS) entry which is preliminary data.</text>
</comment>
<feature type="active site" description="Charge relay system" evidence="7">
    <location>
        <position position="168"/>
    </location>
</feature>
<evidence type="ECO:0000256" key="2">
    <source>
        <dbReference type="ARBA" id="ARBA00022598"/>
    </source>
</evidence>
<proteinExistence type="inferred from homology"/>
<evidence type="ECO:0000256" key="7">
    <source>
        <dbReference type="HAMAP-Rule" id="MF_03150"/>
    </source>
</evidence>
<dbReference type="InterPro" id="IPR020556">
    <property type="entry name" value="Amidase_CS"/>
</dbReference>
<dbReference type="GO" id="GO:0070681">
    <property type="term" value="P:glutaminyl-tRNAGln biosynthesis via transamidation"/>
    <property type="evidence" value="ECO:0007669"/>
    <property type="project" value="UniProtKB-UniRule"/>
</dbReference>
<dbReference type="Pfam" id="PF01425">
    <property type="entry name" value="Amidase"/>
    <property type="match status" value="1"/>
</dbReference>
<sequence length="498" mass="52998">MITPKTSLSRLSALLKSQQTTPTAALDFILDRIKLSEETHSLNTFTYLPSTESLHELARASTARYADGSPLSPIDGIPISVKANISWLGRPTSASSRMLENYKSPIQADVIDRLIKSGAILIGQTNMDEFGMGSFTANSAFGPSINSYPYLSTTTDTTAIPKLSPGGSSGGSASSVAFRSSFASIGTDTGGSVRLPAAYCGCTGFKPSYGGIPRHGVIPYASSLDTVGLITPTPEDAQLLHTVLRGSSLNDPTSIDTAPNPDPPPPLSSLSVGVPGSYSVSECHPSITKKWIDTASRLSTAGANVTIFDDSLTSIQDSLAAYYVIACAEASSNLAKYDGVKFGSRIRDTTVDFSSEYANTRAEFFGPEVKRRIECGDTVLSKEGTHYSAALQIRNQLREEYSTALKKYDVLLLPTSVSPPISLDSSGSGFDVDQSEMMANDLMTVGASLAGFPAISIPVSEDSDPDFWVGMQVIGRHGDDDRVMSIADQIYRTLVNRE</sequence>
<comment type="catalytic activity">
    <reaction evidence="6 7">
        <text>L-glutamyl-tRNA(Gln) + L-glutamine + ATP + H2O = L-glutaminyl-tRNA(Gln) + L-glutamate + ADP + phosphate + H(+)</text>
        <dbReference type="Rhea" id="RHEA:17521"/>
        <dbReference type="Rhea" id="RHEA-COMP:9681"/>
        <dbReference type="Rhea" id="RHEA-COMP:9684"/>
        <dbReference type="ChEBI" id="CHEBI:15377"/>
        <dbReference type="ChEBI" id="CHEBI:15378"/>
        <dbReference type="ChEBI" id="CHEBI:29985"/>
        <dbReference type="ChEBI" id="CHEBI:30616"/>
        <dbReference type="ChEBI" id="CHEBI:43474"/>
        <dbReference type="ChEBI" id="CHEBI:58359"/>
        <dbReference type="ChEBI" id="CHEBI:78520"/>
        <dbReference type="ChEBI" id="CHEBI:78521"/>
        <dbReference type="ChEBI" id="CHEBI:456216"/>
        <dbReference type="EC" id="6.3.5.7"/>
    </reaction>
</comment>
<comment type="subcellular location">
    <subcellularLocation>
        <location evidence="7">Mitochondrion</location>
    </subcellularLocation>
</comment>
<name>A0A9W7F0S6_9STRA</name>
<evidence type="ECO:0000259" key="9">
    <source>
        <dbReference type="Pfam" id="PF01425"/>
    </source>
</evidence>
<dbReference type="EMBL" id="BRXY01000535">
    <property type="protein sequence ID" value="GMH98868.1"/>
    <property type="molecule type" value="Genomic_DNA"/>
</dbReference>
<dbReference type="Proteomes" id="UP001165085">
    <property type="component" value="Unassembled WGS sequence"/>
</dbReference>
<protein>
    <recommendedName>
        <fullName evidence="7">Glutamyl-tRNA(Gln) amidotransferase subunit A, mitochondrial</fullName>
        <shortName evidence="7">Glu-AdT subunit A</shortName>
        <ecNumber evidence="7">6.3.5.7</ecNumber>
    </recommendedName>
</protein>
<comment type="subunit">
    <text evidence="7">Subunit of the heterotrimeric GatCAB amidotransferase (AdT) complex, composed of A, B and C subunits.</text>
</comment>
<comment type="similarity">
    <text evidence="1 7">Belongs to the amidase family. GatA subfamily.</text>
</comment>
<dbReference type="GO" id="GO:0005524">
    <property type="term" value="F:ATP binding"/>
    <property type="evidence" value="ECO:0007669"/>
    <property type="project" value="UniProtKB-KW"/>
</dbReference>
<gene>
    <name evidence="10" type="ORF">TrST_g13149</name>
</gene>
<dbReference type="InterPro" id="IPR023631">
    <property type="entry name" value="Amidase_dom"/>
</dbReference>
<keyword evidence="3 7" id="KW-0547">Nucleotide-binding</keyword>
<evidence type="ECO:0000256" key="4">
    <source>
        <dbReference type="ARBA" id="ARBA00022840"/>
    </source>
</evidence>
<feature type="active site" description="Charge relay system" evidence="7">
    <location>
        <position position="82"/>
    </location>
</feature>
<evidence type="ECO:0000256" key="8">
    <source>
        <dbReference type="SAM" id="MobiDB-lite"/>
    </source>
</evidence>
<keyword evidence="11" id="KW-1185">Reference proteome</keyword>
<feature type="region of interest" description="Disordered" evidence="8">
    <location>
        <begin position="250"/>
        <end position="270"/>
    </location>
</feature>
<evidence type="ECO:0000256" key="5">
    <source>
        <dbReference type="ARBA" id="ARBA00022917"/>
    </source>
</evidence>
<dbReference type="OrthoDB" id="421993at2759"/>
<evidence type="ECO:0000313" key="11">
    <source>
        <dbReference type="Proteomes" id="UP001165085"/>
    </source>
</evidence>
<dbReference type="InterPro" id="IPR036928">
    <property type="entry name" value="AS_sf"/>
</dbReference>
<dbReference type="AlphaFoldDB" id="A0A9W7F0S6"/>
<dbReference type="InterPro" id="IPR004412">
    <property type="entry name" value="GatA"/>
</dbReference>
<keyword evidence="5 7" id="KW-0648">Protein biosynthesis</keyword>
<feature type="active site" description="Acyl-ester intermediate" evidence="7">
    <location>
        <position position="192"/>
    </location>
</feature>
<comment type="function">
    <text evidence="7">Allows the formation of correctly charged Gln-tRNA(Gln) through the transamidation of misacylated Glu-tRNA(Gln) in the mitochondria. The reaction takes place in the presence of glutamine and ATP through an activated gamma-phospho-Glu-tRNA(Gln).</text>
</comment>
<evidence type="ECO:0000313" key="10">
    <source>
        <dbReference type="EMBL" id="GMH98868.1"/>
    </source>
</evidence>
<evidence type="ECO:0000256" key="3">
    <source>
        <dbReference type="ARBA" id="ARBA00022741"/>
    </source>
</evidence>
<dbReference type="PROSITE" id="PS00571">
    <property type="entry name" value="AMIDASES"/>
    <property type="match status" value="1"/>
</dbReference>
<feature type="domain" description="Amidase" evidence="9">
    <location>
        <begin position="28"/>
        <end position="483"/>
    </location>
</feature>
<dbReference type="GO" id="GO:0005739">
    <property type="term" value="C:mitochondrion"/>
    <property type="evidence" value="ECO:0007669"/>
    <property type="project" value="UniProtKB-SubCell"/>
</dbReference>
<keyword evidence="2 7" id="KW-0436">Ligase</keyword>
<dbReference type="GO" id="GO:0050567">
    <property type="term" value="F:glutaminyl-tRNA synthase (glutamine-hydrolyzing) activity"/>
    <property type="evidence" value="ECO:0007669"/>
    <property type="project" value="UniProtKB-UniRule"/>
</dbReference>
<dbReference type="PANTHER" id="PTHR11895">
    <property type="entry name" value="TRANSAMIDASE"/>
    <property type="match status" value="1"/>
</dbReference>
<dbReference type="GO" id="GO:0030956">
    <property type="term" value="C:glutamyl-tRNA(Gln) amidotransferase complex"/>
    <property type="evidence" value="ECO:0007669"/>
    <property type="project" value="UniProtKB-UniRule"/>
</dbReference>
<evidence type="ECO:0000256" key="6">
    <source>
        <dbReference type="ARBA" id="ARBA00047407"/>
    </source>
</evidence>
<dbReference type="Gene3D" id="3.90.1300.10">
    <property type="entry name" value="Amidase signature (AS) domain"/>
    <property type="match status" value="1"/>
</dbReference>
<organism evidence="10 11">
    <name type="scientific">Triparma strigata</name>
    <dbReference type="NCBI Taxonomy" id="1606541"/>
    <lineage>
        <taxon>Eukaryota</taxon>
        <taxon>Sar</taxon>
        <taxon>Stramenopiles</taxon>
        <taxon>Ochrophyta</taxon>
        <taxon>Bolidophyceae</taxon>
        <taxon>Parmales</taxon>
        <taxon>Triparmaceae</taxon>
        <taxon>Triparma</taxon>
    </lineage>
</organism>
<keyword evidence="4 7" id="KW-0067">ATP-binding</keyword>
<accession>A0A9W7F0S6</accession>
<dbReference type="HAMAP" id="MF_00120">
    <property type="entry name" value="GatA"/>
    <property type="match status" value="1"/>
</dbReference>
<evidence type="ECO:0000256" key="1">
    <source>
        <dbReference type="ARBA" id="ARBA00008069"/>
    </source>
</evidence>
<dbReference type="GO" id="GO:0032543">
    <property type="term" value="P:mitochondrial translation"/>
    <property type="evidence" value="ECO:0007669"/>
    <property type="project" value="UniProtKB-UniRule"/>
</dbReference>
<dbReference type="EC" id="6.3.5.7" evidence="7"/>